<keyword evidence="4 7" id="KW-0812">Transmembrane</keyword>
<keyword evidence="3" id="KW-1003">Cell membrane</keyword>
<keyword evidence="9" id="KW-1185">Reference proteome</keyword>
<evidence type="ECO:0000256" key="5">
    <source>
        <dbReference type="ARBA" id="ARBA00022989"/>
    </source>
</evidence>
<comment type="subcellular location">
    <subcellularLocation>
        <location evidence="1">Cell membrane</location>
        <topology evidence="1">Multi-pass membrane protein</topology>
    </subcellularLocation>
</comment>
<dbReference type="GO" id="GO:0005886">
    <property type="term" value="C:plasma membrane"/>
    <property type="evidence" value="ECO:0007669"/>
    <property type="project" value="UniProtKB-SubCell"/>
</dbReference>
<comment type="similarity">
    <text evidence="2">Belongs to the DoxX family.</text>
</comment>
<feature type="transmembrane region" description="Helical" evidence="7">
    <location>
        <begin position="82"/>
        <end position="100"/>
    </location>
</feature>
<evidence type="ECO:0000256" key="4">
    <source>
        <dbReference type="ARBA" id="ARBA00022692"/>
    </source>
</evidence>
<dbReference type="RefSeq" id="WP_106593679.1">
    <property type="nucleotide sequence ID" value="NZ_PYAS01000001.1"/>
</dbReference>
<dbReference type="Proteomes" id="UP000241964">
    <property type="component" value="Unassembled WGS sequence"/>
</dbReference>
<dbReference type="InterPro" id="IPR032808">
    <property type="entry name" value="DoxX"/>
</dbReference>
<keyword evidence="6 7" id="KW-0472">Membrane</keyword>
<dbReference type="InterPro" id="IPR051907">
    <property type="entry name" value="DoxX-like_oxidoreductase"/>
</dbReference>
<dbReference type="PANTHER" id="PTHR33452">
    <property type="entry name" value="OXIDOREDUCTASE CATD-RELATED"/>
    <property type="match status" value="1"/>
</dbReference>
<name>A0A2P8GJ69_9BACT</name>
<dbReference type="OrthoDB" id="346004at2"/>
<feature type="transmembrane region" description="Helical" evidence="7">
    <location>
        <begin position="120"/>
        <end position="141"/>
    </location>
</feature>
<sequence>MKAIIFKTNNDWTGLILRLTIGLILFPHGAQKVLGWFGGPGFAGEMQFFTQTLQIPWLIAFLVILIEFAGAIALIAGFASRVWSVAIIGLFAGIIFVGGHTQNGFFMNWFGNQQGEGYEYHLLVIGLALAVIVQGSGRFSVDRKLSPAG</sequence>
<keyword evidence="5 7" id="KW-1133">Transmembrane helix</keyword>
<protein>
    <submittedName>
        <fullName evidence="8">Putative oxidoreductase</fullName>
    </submittedName>
</protein>
<dbReference type="Pfam" id="PF07681">
    <property type="entry name" value="DoxX"/>
    <property type="match status" value="1"/>
</dbReference>
<evidence type="ECO:0000256" key="2">
    <source>
        <dbReference type="ARBA" id="ARBA00006679"/>
    </source>
</evidence>
<evidence type="ECO:0000313" key="9">
    <source>
        <dbReference type="Proteomes" id="UP000241964"/>
    </source>
</evidence>
<proteinExistence type="inferred from homology"/>
<evidence type="ECO:0000256" key="6">
    <source>
        <dbReference type="ARBA" id="ARBA00023136"/>
    </source>
</evidence>
<dbReference type="PANTHER" id="PTHR33452:SF1">
    <property type="entry name" value="INNER MEMBRANE PROTEIN YPHA-RELATED"/>
    <property type="match status" value="1"/>
</dbReference>
<gene>
    <name evidence="8" type="ORF">CLV60_101385</name>
</gene>
<comment type="caution">
    <text evidence="8">The sequence shown here is derived from an EMBL/GenBank/DDBJ whole genome shotgun (WGS) entry which is preliminary data.</text>
</comment>
<dbReference type="AlphaFoldDB" id="A0A2P8GJ69"/>
<evidence type="ECO:0000256" key="1">
    <source>
        <dbReference type="ARBA" id="ARBA00004651"/>
    </source>
</evidence>
<accession>A0A2P8GJ69</accession>
<evidence type="ECO:0000256" key="7">
    <source>
        <dbReference type="SAM" id="Phobius"/>
    </source>
</evidence>
<reference evidence="8 9" key="1">
    <citation type="submission" date="2018-03" db="EMBL/GenBank/DDBJ databases">
        <title>Genomic Encyclopedia of Archaeal and Bacterial Type Strains, Phase II (KMG-II): from individual species to whole genera.</title>
        <authorList>
            <person name="Goeker M."/>
        </authorList>
    </citation>
    <scope>NUCLEOTIDE SEQUENCE [LARGE SCALE GENOMIC DNA]</scope>
    <source>
        <strain evidence="8 9">DSM 29057</strain>
    </source>
</reference>
<feature type="transmembrane region" description="Helical" evidence="7">
    <location>
        <begin position="55"/>
        <end position="75"/>
    </location>
</feature>
<evidence type="ECO:0000313" key="8">
    <source>
        <dbReference type="EMBL" id="PSL34016.1"/>
    </source>
</evidence>
<organism evidence="8 9">
    <name type="scientific">Dyadobacter jiangsuensis</name>
    <dbReference type="NCBI Taxonomy" id="1591085"/>
    <lineage>
        <taxon>Bacteria</taxon>
        <taxon>Pseudomonadati</taxon>
        <taxon>Bacteroidota</taxon>
        <taxon>Cytophagia</taxon>
        <taxon>Cytophagales</taxon>
        <taxon>Spirosomataceae</taxon>
        <taxon>Dyadobacter</taxon>
    </lineage>
</organism>
<evidence type="ECO:0000256" key="3">
    <source>
        <dbReference type="ARBA" id="ARBA00022475"/>
    </source>
</evidence>
<dbReference type="EMBL" id="PYAS01000001">
    <property type="protein sequence ID" value="PSL34016.1"/>
    <property type="molecule type" value="Genomic_DNA"/>
</dbReference>